<evidence type="ECO:0000313" key="4">
    <source>
        <dbReference type="Proteomes" id="UP000002729"/>
    </source>
</evidence>
<dbReference type="Proteomes" id="UP000002729">
    <property type="component" value="Unassembled WGS sequence"/>
</dbReference>
<accession>F0XXJ4</accession>
<dbReference type="OMA" id="FIHEDDH"/>
<organism evidence="4">
    <name type="scientific">Aureococcus anophagefferens</name>
    <name type="common">Harmful bloom alga</name>
    <dbReference type="NCBI Taxonomy" id="44056"/>
    <lineage>
        <taxon>Eukaryota</taxon>
        <taxon>Sar</taxon>
        <taxon>Stramenopiles</taxon>
        <taxon>Ochrophyta</taxon>
        <taxon>Pelagophyceae</taxon>
        <taxon>Pelagomonadales</taxon>
        <taxon>Pelagomonadaceae</taxon>
        <taxon>Aureococcus</taxon>
    </lineage>
</organism>
<dbReference type="PANTHER" id="PTHR12136:SF41">
    <property type="entry name" value="PLECKSTRIN HOMOLOGY (PH) AND LIPID-BINDING START DOMAINS-CONTAINING PROTEIN"/>
    <property type="match status" value="1"/>
</dbReference>
<evidence type="ECO:0000313" key="3">
    <source>
        <dbReference type="EMBL" id="EGB12339.1"/>
    </source>
</evidence>
<dbReference type="EMBL" id="GL833121">
    <property type="protein sequence ID" value="EGB12339.1"/>
    <property type="molecule type" value="Genomic_DNA"/>
</dbReference>
<dbReference type="InterPro" id="IPR009769">
    <property type="entry name" value="EDR2_C"/>
</dbReference>
<keyword evidence="4" id="KW-1185">Reference proteome</keyword>
<dbReference type="Pfam" id="PF07059">
    <property type="entry name" value="EDR2_C"/>
    <property type="match status" value="1"/>
</dbReference>
<evidence type="ECO:0000256" key="1">
    <source>
        <dbReference type="SAM" id="MobiDB-lite"/>
    </source>
</evidence>
<sequence length="234" mass="25213">WSSPRASTFAVRGASYLDDRVKVFASEPPLFELVAADLLLHGDGDGAHPPPGADAAGGAPAPRRGLHVGGAPPPFTFVVTLVVPGPPSYTYAMYYACRDSTKLRDGSTPLGRVAEPFFFGDDDAFRDDRFKMTPRVVDANWVVRRAVGQNPVLLGKKLKQHYFRGPDYLELDIDIASSAVAASVVRLCGGYAKALVVDISYVLEAKHLLELPESVLGTIQIAHMDVDKGVPLPR</sequence>
<dbReference type="AlphaFoldDB" id="F0XXJ4"/>
<dbReference type="eggNOG" id="ENOG502S2IM">
    <property type="taxonomic scope" value="Eukaryota"/>
</dbReference>
<reference evidence="3 4" key="1">
    <citation type="journal article" date="2011" name="Proc. Natl. Acad. Sci. U.S.A.">
        <title>Niche of harmful alga Aureococcus anophagefferens revealed through ecogenomics.</title>
        <authorList>
            <person name="Gobler C.J."/>
            <person name="Berry D.L."/>
            <person name="Dyhrman S.T."/>
            <person name="Wilhelm S.W."/>
            <person name="Salamov A."/>
            <person name="Lobanov A.V."/>
            <person name="Zhang Y."/>
            <person name="Collier J.L."/>
            <person name="Wurch L.L."/>
            <person name="Kustka A.B."/>
            <person name="Dill B.D."/>
            <person name="Shah M."/>
            <person name="VerBerkmoes N.C."/>
            <person name="Kuo A."/>
            <person name="Terry A."/>
            <person name="Pangilinan J."/>
            <person name="Lindquist E.A."/>
            <person name="Lucas S."/>
            <person name="Paulsen I.T."/>
            <person name="Hattenrath-Lehmann T.K."/>
            <person name="Talmage S.C."/>
            <person name="Walker E.A."/>
            <person name="Koch F."/>
            <person name="Burson A.M."/>
            <person name="Marcoval M.A."/>
            <person name="Tang Y.Z."/>
            <person name="Lecleir G.R."/>
            <person name="Coyne K.J."/>
            <person name="Berg G.M."/>
            <person name="Bertrand E.M."/>
            <person name="Saito M.A."/>
            <person name="Gladyshev V.N."/>
            <person name="Grigoriev I.V."/>
        </authorList>
    </citation>
    <scope>NUCLEOTIDE SEQUENCE [LARGE SCALE GENOMIC DNA]</scope>
    <source>
        <strain evidence="4">CCMP 1984</strain>
    </source>
</reference>
<proteinExistence type="predicted"/>
<dbReference type="PANTHER" id="PTHR12136">
    <property type="entry name" value="ENHANCED DISEASE RESISTANCE-RELATED"/>
    <property type="match status" value="1"/>
</dbReference>
<dbReference type="InParanoid" id="F0XXJ4"/>
<dbReference type="RefSeq" id="XP_009033388.1">
    <property type="nucleotide sequence ID" value="XM_009035140.1"/>
</dbReference>
<dbReference type="KEGG" id="aaf:AURANDRAFT_19712"/>
<dbReference type="GeneID" id="20219177"/>
<feature type="non-terminal residue" evidence="3">
    <location>
        <position position="1"/>
    </location>
</feature>
<gene>
    <name evidence="3" type="ORF">AURANDRAFT_19712</name>
</gene>
<feature type="domain" description="Protein ENHANCED DISEASE RESISTANCE 2 C-terminal" evidence="2">
    <location>
        <begin position="1"/>
        <end position="225"/>
    </location>
</feature>
<name>F0XXJ4_AURAN</name>
<feature type="region of interest" description="Disordered" evidence="1">
    <location>
        <begin position="44"/>
        <end position="65"/>
    </location>
</feature>
<dbReference type="InterPro" id="IPR045096">
    <property type="entry name" value="EDR2-like"/>
</dbReference>
<dbReference type="OrthoDB" id="9970435at2759"/>
<feature type="compositionally biased region" description="Low complexity" evidence="1">
    <location>
        <begin position="53"/>
        <end position="62"/>
    </location>
</feature>
<evidence type="ECO:0000259" key="2">
    <source>
        <dbReference type="Pfam" id="PF07059"/>
    </source>
</evidence>
<protein>
    <recommendedName>
        <fullName evidence="2">Protein ENHANCED DISEASE RESISTANCE 2 C-terminal domain-containing protein</fullName>
    </recommendedName>
</protein>